<dbReference type="SUPFAM" id="SSF46689">
    <property type="entry name" value="Homeodomain-like"/>
    <property type="match status" value="1"/>
</dbReference>
<dbReference type="RefSeq" id="WP_231940450.1">
    <property type="nucleotide sequence ID" value="NZ_AP017422.1"/>
</dbReference>
<sequence>MSNTVKAGEVFDADMVIPRYAFEADATVGNPYFHINRGECVMNYEQKEDLLVPHRKDHYFMVFVKAGNSRHWIDMTPYTVQSNAFYFCIPHQVLLKEDIQPFTGFVISFTKEFLALDEHGFLQNLPVIQNPLNGHELLLNETDQVYIENLLNQLMAEYLLKHEWQMQMLLSYMKTLLIYLSRLYTEQFKHREPGSNALLKSFLAKVDALFIQQHDVAAYADMLHISAGHLSEVVKEQSGKPAIAHIHERLMLEAKRLLFRSEGSVKEIAYELGFEDASYFNRFFKRLAGQTPVEYRKFVREMYH</sequence>
<dbReference type="STRING" id="477680.SAMN05421788_102227"/>
<accession>A0A1N7N7K2</accession>
<dbReference type="EMBL" id="FTOR01000002">
    <property type="protein sequence ID" value="SIS94334.1"/>
    <property type="molecule type" value="Genomic_DNA"/>
</dbReference>
<keyword evidence="3" id="KW-0804">Transcription</keyword>
<keyword evidence="2 5" id="KW-0238">DNA-binding</keyword>
<dbReference type="AlphaFoldDB" id="A0A1N7N7K2"/>
<feature type="domain" description="HTH araC/xylS-type" evidence="4">
    <location>
        <begin position="200"/>
        <end position="298"/>
    </location>
</feature>
<dbReference type="PANTHER" id="PTHR43280">
    <property type="entry name" value="ARAC-FAMILY TRANSCRIPTIONAL REGULATOR"/>
    <property type="match status" value="1"/>
</dbReference>
<reference evidence="6" key="1">
    <citation type="submission" date="2017-01" db="EMBL/GenBank/DDBJ databases">
        <authorList>
            <person name="Varghese N."/>
            <person name="Submissions S."/>
        </authorList>
    </citation>
    <scope>NUCLEOTIDE SEQUENCE [LARGE SCALE GENOMIC DNA]</scope>
    <source>
        <strain evidence="6">DSM 21054</strain>
    </source>
</reference>
<dbReference type="PANTHER" id="PTHR43280:SF32">
    <property type="entry name" value="TRANSCRIPTIONAL REGULATORY PROTEIN"/>
    <property type="match status" value="1"/>
</dbReference>
<evidence type="ECO:0000256" key="1">
    <source>
        <dbReference type="ARBA" id="ARBA00023015"/>
    </source>
</evidence>
<evidence type="ECO:0000256" key="2">
    <source>
        <dbReference type="ARBA" id="ARBA00023125"/>
    </source>
</evidence>
<dbReference type="Gene3D" id="1.10.10.60">
    <property type="entry name" value="Homeodomain-like"/>
    <property type="match status" value="1"/>
</dbReference>
<dbReference type="InterPro" id="IPR018060">
    <property type="entry name" value="HTH_AraC"/>
</dbReference>
<dbReference type="InterPro" id="IPR009057">
    <property type="entry name" value="Homeodomain-like_sf"/>
</dbReference>
<keyword evidence="1" id="KW-0805">Transcription regulation</keyword>
<name>A0A1N7N7K2_9BACT</name>
<dbReference type="Proteomes" id="UP000186917">
    <property type="component" value="Unassembled WGS sequence"/>
</dbReference>
<dbReference type="InterPro" id="IPR037923">
    <property type="entry name" value="HTH-like"/>
</dbReference>
<dbReference type="PRINTS" id="PR00032">
    <property type="entry name" value="HTHARAC"/>
</dbReference>
<evidence type="ECO:0000313" key="5">
    <source>
        <dbReference type="EMBL" id="SIS94334.1"/>
    </source>
</evidence>
<dbReference type="SUPFAM" id="SSF51215">
    <property type="entry name" value="Regulatory protein AraC"/>
    <property type="match status" value="1"/>
</dbReference>
<evidence type="ECO:0000313" key="6">
    <source>
        <dbReference type="Proteomes" id="UP000186917"/>
    </source>
</evidence>
<dbReference type="SMART" id="SM00342">
    <property type="entry name" value="HTH_ARAC"/>
    <property type="match status" value="1"/>
</dbReference>
<protein>
    <submittedName>
        <fullName evidence="5">AraC-type DNA-binding protein</fullName>
    </submittedName>
</protein>
<proteinExistence type="predicted"/>
<dbReference type="PROSITE" id="PS01124">
    <property type="entry name" value="HTH_ARAC_FAMILY_2"/>
    <property type="match status" value="1"/>
</dbReference>
<dbReference type="GO" id="GO:0043565">
    <property type="term" value="F:sequence-specific DNA binding"/>
    <property type="evidence" value="ECO:0007669"/>
    <property type="project" value="InterPro"/>
</dbReference>
<evidence type="ECO:0000259" key="4">
    <source>
        <dbReference type="PROSITE" id="PS01124"/>
    </source>
</evidence>
<organism evidence="5 6">
    <name type="scientific">Filimonas lacunae</name>
    <dbReference type="NCBI Taxonomy" id="477680"/>
    <lineage>
        <taxon>Bacteria</taxon>
        <taxon>Pseudomonadati</taxon>
        <taxon>Bacteroidota</taxon>
        <taxon>Chitinophagia</taxon>
        <taxon>Chitinophagales</taxon>
        <taxon>Chitinophagaceae</taxon>
        <taxon>Filimonas</taxon>
    </lineage>
</organism>
<keyword evidence="6" id="KW-1185">Reference proteome</keyword>
<dbReference type="Pfam" id="PF12833">
    <property type="entry name" value="HTH_18"/>
    <property type="match status" value="1"/>
</dbReference>
<dbReference type="GO" id="GO:0003700">
    <property type="term" value="F:DNA-binding transcription factor activity"/>
    <property type="evidence" value="ECO:0007669"/>
    <property type="project" value="InterPro"/>
</dbReference>
<evidence type="ECO:0000256" key="3">
    <source>
        <dbReference type="ARBA" id="ARBA00023163"/>
    </source>
</evidence>
<gene>
    <name evidence="5" type="ORF">SAMN05421788_102227</name>
</gene>
<dbReference type="InterPro" id="IPR020449">
    <property type="entry name" value="Tscrpt_reg_AraC-type_HTH"/>
</dbReference>